<dbReference type="GO" id="GO:0030288">
    <property type="term" value="C:outer membrane-bounded periplasmic space"/>
    <property type="evidence" value="ECO:0007669"/>
    <property type="project" value="TreeGrafter"/>
</dbReference>
<evidence type="ECO:0000313" key="2">
    <source>
        <dbReference type="Proteomes" id="UP000237684"/>
    </source>
</evidence>
<dbReference type="InterPro" id="IPR052363">
    <property type="entry name" value="LPS_export_LptC"/>
</dbReference>
<dbReference type="Gene3D" id="2.60.450.10">
    <property type="entry name" value="Lipopolysaccharide (LPS) transport protein A like domain"/>
    <property type="match status" value="2"/>
</dbReference>
<dbReference type="PANTHER" id="PTHR37481:SF1">
    <property type="entry name" value="LIPOPOLYSACCHARIDE EXPORT SYSTEM PROTEIN LPTC"/>
    <property type="match status" value="1"/>
</dbReference>
<keyword evidence="2" id="KW-1185">Reference proteome</keyword>
<accession>A0A2S8SUX4</accession>
<organism evidence="1 2">
    <name type="scientific">Abditibacterium utsteinense</name>
    <dbReference type="NCBI Taxonomy" id="1960156"/>
    <lineage>
        <taxon>Bacteria</taxon>
        <taxon>Pseudomonadati</taxon>
        <taxon>Abditibacteriota</taxon>
        <taxon>Abditibacteriia</taxon>
        <taxon>Abditibacteriales</taxon>
        <taxon>Abditibacteriaceae</taxon>
        <taxon>Abditibacterium</taxon>
    </lineage>
</organism>
<dbReference type="PROSITE" id="PS51257">
    <property type="entry name" value="PROKAR_LIPOPROTEIN"/>
    <property type="match status" value="1"/>
</dbReference>
<dbReference type="GO" id="GO:0015920">
    <property type="term" value="P:lipopolysaccharide transport"/>
    <property type="evidence" value="ECO:0007669"/>
    <property type="project" value="TreeGrafter"/>
</dbReference>
<reference evidence="1 2" key="1">
    <citation type="journal article" date="2018" name="Syst. Appl. Microbiol.">
        <title>Abditibacterium utsteinense sp. nov., the first cultivated member of candidate phylum FBP, isolated from ice-free Antarctic soil samples.</title>
        <authorList>
            <person name="Tahon G."/>
            <person name="Tytgat B."/>
            <person name="Lebbe L."/>
            <person name="Carlier A."/>
            <person name="Willems A."/>
        </authorList>
    </citation>
    <scope>NUCLEOTIDE SEQUENCE [LARGE SCALE GENOMIC DNA]</scope>
    <source>
        <strain evidence="1 2">LMG 29911</strain>
    </source>
</reference>
<sequence length="579" mass="60656">MKSSLLFLAPILLIAGCTHKKSKPDTKSVVEAAKQEAKSEREGFSGIKSVVGSGGELSGGDAQGRPLWKLSAKTIRASGNTLGPETEAGKTAKNAPQTATLLEARATLYRAGKAETTLSAPQIVVFYLPGGVRLQLSKGVKGSTLGPWTKNRGAVKIAAPRADVDVKKRVISASGGVSMNQGTLQVHGQTLRAETSLQTAEMKGRVRAKDTQKGKIGGEIEAQSALYDWQKNQVSARQVVALQGGTRLSGQVLSADTRATRGTLTGQVRAQSAQGQASAPRVDFDWGKDQITAREASFSGSGGTLRAASLVTDSKLRLANATNLVASQNGATLRAAFADGFDGLNRLRGREVNYNRGDLSFFAPRADARKSGDKWILVAQGGARGQNASGQVRASQVTWDETRNRVLASGNVVLSKDGATLRGQTLDSDAKFQNATLKGQVRGAMKDGSTLEAKELEKRGETFFARSGATAHLKSRGTLGALTLRGAQIEARADGSSAVATGGVTMTSSTGATASAPRATYTRKTNKVVATGGVDFFDPVRGLRSHGDTLVADLKLNSATLTYAQGQGNSRLLEGLKFP</sequence>
<dbReference type="RefSeq" id="WP_105482965.1">
    <property type="nucleotide sequence ID" value="NZ_NIGF01000004.1"/>
</dbReference>
<dbReference type="Proteomes" id="UP000237684">
    <property type="component" value="Unassembled WGS sequence"/>
</dbReference>
<name>A0A2S8SUX4_9BACT</name>
<proteinExistence type="predicted"/>
<dbReference type="InParanoid" id="A0A2S8SUX4"/>
<protein>
    <submittedName>
        <fullName evidence="1">Lipopolysaccharide-assembly, LptC-related</fullName>
    </submittedName>
</protein>
<dbReference type="AlphaFoldDB" id="A0A2S8SUX4"/>
<evidence type="ECO:0000313" key="1">
    <source>
        <dbReference type="EMBL" id="PQV64586.1"/>
    </source>
</evidence>
<gene>
    <name evidence="1" type="ORF">B1R32_10479</name>
</gene>
<dbReference type="EMBL" id="NIGF01000004">
    <property type="protein sequence ID" value="PQV64586.1"/>
    <property type="molecule type" value="Genomic_DNA"/>
</dbReference>
<comment type="caution">
    <text evidence="1">The sequence shown here is derived from an EMBL/GenBank/DDBJ whole genome shotgun (WGS) entry which is preliminary data.</text>
</comment>
<dbReference type="PANTHER" id="PTHR37481">
    <property type="entry name" value="LIPOPOLYSACCHARIDE EXPORT SYSTEM PROTEIN LPTC"/>
    <property type="match status" value="1"/>
</dbReference>
<dbReference type="GO" id="GO:0005886">
    <property type="term" value="C:plasma membrane"/>
    <property type="evidence" value="ECO:0007669"/>
    <property type="project" value="TreeGrafter"/>
</dbReference>
<dbReference type="GO" id="GO:0017089">
    <property type="term" value="F:glycolipid transfer activity"/>
    <property type="evidence" value="ECO:0007669"/>
    <property type="project" value="TreeGrafter"/>
</dbReference>